<dbReference type="KEGG" id="aac:Aaci_2061"/>
<sequence>MEHPISMWVREAIDRVRAIDMHTHLFPPSCWAWSVSFQQAVRSV</sequence>
<reference evidence="1 2" key="2">
    <citation type="journal article" date="2010" name="Stand. Genomic Sci.">
        <title>Complete genome sequence of Alicyclobacillus acidocaldarius type strain (104-IA).</title>
        <authorList>
            <person name="Mavromatis K."/>
            <person name="Sikorski J."/>
            <person name="Lapidus A."/>
            <person name="Glavina Del Rio T."/>
            <person name="Copeland A."/>
            <person name="Tice H."/>
            <person name="Cheng J.F."/>
            <person name="Lucas S."/>
            <person name="Chen F."/>
            <person name="Nolan M."/>
            <person name="Bruce D."/>
            <person name="Goodwin L."/>
            <person name="Pitluck S."/>
            <person name="Ivanova N."/>
            <person name="Ovchinnikova G."/>
            <person name="Pati A."/>
            <person name="Chen A."/>
            <person name="Palaniappan K."/>
            <person name="Land M."/>
            <person name="Hauser L."/>
            <person name="Chang Y.J."/>
            <person name="Jeffries C.D."/>
            <person name="Chain P."/>
            <person name="Meincke L."/>
            <person name="Sims D."/>
            <person name="Chertkov O."/>
            <person name="Han C."/>
            <person name="Brettin T."/>
            <person name="Detter J.C."/>
            <person name="Wahrenburg C."/>
            <person name="Rohde M."/>
            <person name="Pukall R."/>
            <person name="Goker M."/>
            <person name="Bristow J."/>
            <person name="Eisen J.A."/>
            <person name="Markowitz V."/>
            <person name="Hugenholtz P."/>
            <person name="Klenk H.P."/>
            <person name="Kyrpides N.C."/>
        </authorList>
    </citation>
    <scope>NUCLEOTIDE SEQUENCE [LARGE SCALE GENOMIC DNA]</scope>
    <source>
        <strain evidence="2">ATCC 27009 / DSM 446 / BCRC 14685 / JCM 5260 / KCTC 1825 / NBRC 15652 / NCIMB 11725 / NRRL B-14509 / 104-IA</strain>
    </source>
</reference>
<accession>C8WQC6</accession>
<keyword evidence="2" id="KW-1185">Reference proteome</keyword>
<proteinExistence type="predicted"/>
<evidence type="ECO:0000313" key="1">
    <source>
        <dbReference type="EMBL" id="ACV59071.1"/>
    </source>
</evidence>
<dbReference type="RefSeq" id="WP_012811339.1">
    <property type="nucleotide sequence ID" value="NC_013205.1"/>
</dbReference>
<reference evidence="2" key="1">
    <citation type="submission" date="2009-09" db="EMBL/GenBank/DDBJ databases">
        <title>The complete chromosome of Alicyclobacillus acidocaldarius subsp. acidocaldarius DSM 446.</title>
        <authorList>
            <consortium name="US DOE Joint Genome Institute (JGI-PGF)"/>
            <person name="Lucas S."/>
            <person name="Copeland A."/>
            <person name="Lapidus A."/>
            <person name="Glavina del Rio T."/>
            <person name="Dalin E."/>
            <person name="Tice H."/>
            <person name="Bruce D."/>
            <person name="Goodwin L."/>
            <person name="Pitluck S."/>
            <person name="Kyrpides N."/>
            <person name="Mavromatis K."/>
            <person name="Ivanova N."/>
            <person name="Ovchinnikova G."/>
            <person name="Chertkov O."/>
            <person name="Sims D."/>
            <person name="Brettin T."/>
            <person name="Detter J.C."/>
            <person name="Han C."/>
            <person name="Larimer F."/>
            <person name="Land M."/>
            <person name="Hauser L."/>
            <person name="Markowitz V."/>
            <person name="Cheng J.-F."/>
            <person name="Hugenholtz P."/>
            <person name="Woyke T."/>
            <person name="Wu D."/>
            <person name="Pukall R."/>
            <person name="Klenk H.-P."/>
            <person name="Eisen J.A."/>
        </authorList>
    </citation>
    <scope>NUCLEOTIDE SEQUENCE [LARGE SCALE GENOMIC DNA]</scope>
    <source>
        <strain evidence="2">ATCC 27009 / DSM 446 / BCRC 14685 / JCM 5260 / KCTC 1825 / NBRC 15652 / NCIMB 11725 / NRRL B-14509 / 104-IA</strain>
    </source>
</reference>
<dbReference type="AlphaFoldDB" id="C8WQC6"/>
<dbReference type="Proteomes" id="UP000001917">
    <property type="component" value="Chromosome"/>
</dbReference>
<gene>
    <name evidence="1" type="ordered locus">Aaci_2061</name>
</gene>
<dbReference type="EMBL" id="CP001727">
    <property type="protein sequence ID" value="ACV59071.1"/>
    <property type="molecule type" value="Genomic_DNA"/>
</dbReference>
<protein>
    <submittedName>
        <fullName evidence="1">Uncharacterized protein</fullName>
    </submittedName>
</protein>
<dbReference type="HOGENOM" id="CLU_3211509_0_0_9"/>
<evidence type="ECO:0000313" key="2">
    <source>
        <dbReference type="Proteomes" id="UP000001917"/>
    </source>
</evidence>
<name>C8WQC6_ALIAD</name>
<dbReference type="STRING" id="521098.Aaci_2061"/>
<organism evidence="1 2">
    <name type="scientific">Alicyclobacillus acidocaldarius subsp. acidocaldarius (strain ATCC 27009 / DSM 446 / BCRC 14685 / JCM 5260 / KCTC 1825 / NBRC 15652 / NCIMB 11725 / NRRL B-14509 / 104-IA)</name>
    <name type="common">Bacillus acidocaldarius</name>
    <dbReference type="NCBI Taxonomy" id="521098"/>
    <lineage>
        <taxon>Bacteria</taxon>
        <taxon>Bacillati</taxon>
        <taxon>Bacillota</taxon>
        <taxon>Bacilli</taxon>
        <taxon>Bacillales</taxon>
        <taxon>Alicyclobacillaceae</taxon>
        <taxon>Alicyclobacillus</taxon>
    </lineage>
</organism>